<evidence type="ECO:0000313" key="5">
    <source>
        <dbReference type="Proteomes" id="UP001231189"/>
    </source>
</evidence>
<feature type="domain" description="Transposase (putative) gypsy type" evidence="3">
    <location>
        <begin position="42"/>
        <end position="109"/>
    </location>
</feature>
<dbReference type="EMBL" id="JAUUTY010000004">
    <property type="protein sequence ID" value="KAK1642106.1"/>
    <property type="molecule type" value="Genomic_DNA"/>
</dbReference>
<dbReference type="AlphaFoldDB" id="A0AAD8W3B4"/>
<feature type="compositionally biased region" description="Basic and acidic residues" evidence="2">
    <location>
        <begin position="396"/>
        <end position="408"/>
    </location>
</feature>
<evidence type="ECO:0000313" key="4">
    <source>
        <dbReference type="EMBL" id="KAK1642106.1"/>
    </source>
</evidence>
<protein>
    <recommendedName>
        <fullName evidence="3">Transposase (putative) gypsy type domain-containing protein</fullName>
    </recommendedName>
</protein>
<organism evidence="4 5">
    <name type="scientific">Lolium multiflorum</name>
    <name type="common">Italian ryegrass</name>
    <name type="synonym">Lolium perenne subsp. multiflorum</name>
    <dbReference type="NCBI Taxonomy" id="4521"/>
    <lineage>
        <taxon>Eukaryota</taxon>
        <taxon>Viridiplantae</taxon>
        <taxon>Streptophyta</taxon>
        <taxon>Embryophyta</taxon>
        <taxon>Tracheophyta</taxon>
        <taxon>Spermatophyta</taxon>
        <taxon>Magnoliopsida</taxon>
        <taxon>Liliopsida</taxon>
        <taxon>Poales</taxon>
        <taxon>Poaceae</taxon>
        <taxon>BOP clade</taxon>
        <taxon>Pooideae</taxon>
        <taxon>Poodae</taxon>
        <taxon>Poeae</taxon>
        <taxon>Poeae Chloroplast Group 2 (Poeae type)</taxon>
        <taxon>Loliodinae</taxon>
        <taxon>Loliinae</taxon>
        <taxon>Lolium</taxon>
    </lineage>
</organism>
<feature type="compositionally biased region" description="Basic and acidic residues" evidence="2">
    <location>
        <begin position="620"/>
        <end position="636"/>
    </location>
</feature>
<accession>A0AAD8W3B4</accession>
<feature type="compositionally biased region" description="Polar residues" evidence="2">
    <location>
        <begin position="520"/>
        <end position="532"/>
    </location>
</feature>
<proteinExistence type="predicted"/>
<feature type="coiled-coil region" evidence="1">
    <location>
        <begin position="769"/>
        <end position="806"/>
    </location>
</feature>
<dbReference type="PANTHER" id="PTHR33026:SF7">
    <property type="entry name" value="OS03G0100275 PROTEIN"/>
    <property type="match status" value="1"/>
</dbReference>
<dbReference type="Pfam" id="PF04195">
    <property type="entry name" value="Transposase_28"/>
    <property type="match status" value="1"/>
</dbReference>
<feature type="region of interest" description="Disordered" evidence="2">
    <location>
        <begin position="328"/>
        <end position="347"/>
    </location>
</feature>
<feature type="compositionally biased region" description="Polar residues" evidence="2">
    <location>
        <begin position="455"/>
        <end position="467"/>
    </location>
</feature>
<feature type="region of interest" description="Disordered" evidence="2">
    <location>
        <begin position="375"/>
        <end position="532"/>
    </location>
</feature>
<feature type="region of interest" description="Disordered" evidence="2">
    <location>
        <begin position="969"/>
        <end position="1007"/>
    </location>
</feature>
<feature type="compositionally biased region" description="Low complexity" evidence="2">
    <location>
        <begin position="563"/>
        <end position="576"/>
    </location>
</feature>
<evidence type="ECO:0000256" key="2">
    <source>
        <dbReference type="SAM" id="MobiDB-lite"/>
    </source>
</evidence>
<name>A0AAD8W3B4_LOLMU</name>
<feature type="region of interest" description="Disordered" evidence="2">
    <location>
        <begin position="553"/>
        <end position="582"/>
    </location>
</feature>
<dbReference type="InterPro" id="IPR007321">
    <property type="entry name" value="Transposase_28"/>
</dbReference>
<dbReference type="Proteomes" id="UP001231189">
    <property type="component" value="Unassembled WGS sequence"/>
</dbReference>
<gene>
    <name evidence="4" type="ORF">QYE76_059911</name>
</gene>
<feature type="coiled-coil region" evidence="1">
    <location>
        <begin position="697"/>
        <end position="735"/>
    </location>
</feature>
<feature type="region of interest" description="Disordered" evidence="2">
    <location>
        <begin position="615"/>
        <end position="636"/>
    </location>
</feature>
<sequence length="1007" mass="111496">MGSNVSEYEIDWLYRSRRIPEGVTCRLPGDEIEPEPQPGEHVVFLAHFERGFGLPASPFFREFLDFYELQPHHLPGNAIFYLSCYATFMEAYIGIRPTRETFARFFSLRINSVQGKEIPKPKPPVECGSCIVGSRQGSPFFKFTGLESCRAWQGTFFYVKNNGRANLIDLPPFKVGPPSRANWSYNPKTDHIETNRVVRFMASLKKETNICSDDIIRTFISRRVLPLKRRVHRMSEMYGPGDPTKITGRPLSKKDVVRKAKQICQTAMPFDWEWGLLPLSTTNPPTQEAKDRFPLIEAERRGICVKRALDSVDPDPYIFWKDLKMGKTPASRLGRSPPKPTGSSDDLTMLEVHEHVPPLRAEAGSEFVDKLMAQGQKNKLPASDAGSSQAPPSKRFRTEPLGEKEVGMRRYGRKQMPTASGPALKLGSRPAGSEGSARTSTPPPRSSPAPSGAGNTSASPSGGTTSLGRAAPTPPEHRTEEDLSFLPEKQDTGASNIGAEEEAAGRAEPSAPPVLEKKTTSAPGTSAPESSNLALRGRSNCAAAQDLQAYQGEGDGLQRPFRRPAAPGAARLQGRQRPTKATGLLGRITEFQRRGRDLGHLLPYAQKWNAADMTPATRGLGKDRLPAPDPVGDRSSEEHFMRLRSAVKELDSAWYDATNNLMLTADARKVLFEELLWEHRDLAEAHDKCQVIPEASIEALKEQLAAAQREKDQLIRQHQEELSAQKTSYQELKSQFIQLGLDHAKAFKAAEADAAAKMNEALEDAGNANMVLLAELEELAKARKAAEEKAARLEEEQKECNRLVLQTDTLAYRLFPDSQRFAVKKVDERRTAQGQENLGVPWTPYDHLVALSARVSHMRAIDRNLSDIPDVATQLFRTLWPGEEVPDTFSLISDRLKGAGKRIREWQCSAARAGADSALRVACSWYPELNLDALTGVREGAETDLDPILTAKRQDRAYHIAEYADMRTFIPPPPDVQDYLDEEEDEAEEEPLGDAGAGDAPPEAPAA</sequence>
<feature type="compositionally biased region" description="Acidic residues" evidence="2">
    <location>
        <begin position="978"/>
        <end position="992"/>
    </location>
</feature>
<keyword evidence="1" id="KW-0175">Coiled coil</keyword>
<evidence type="ECO:0000259" key="3">
    <source>
        <dbReference type="Pfam" id="PF04195"/>
    </source>
</evidence>
<evidence type="ECO:0000256" key="1">
    <source>
        <dbReference type="SAM" id="Coils"/>
    </source>
</evidence>
<reference evidence="4" key="1">
    <citation type="submission" date="2023-07" db="EMBL/GenBank/DDBJ databases">
        <title>A chromosome-level genome assembly of Lolium multiflorum.</title>
        <authorList>
            <person name="Chen Y."/>
            <person name="Copetti D."/>
            <person name="Kolliker R."/>
            <person name="Studer B."/>
        </authorList>
    </citation>
    <scope>NUCLEOTIDE SEQUENCE</scope>
    <source>
        <strain evidence="4">02402/16</strain>
        <tissue evidence="4">Leaf</tissue>
    </source>
</reference>
<dbReference type="PANTHER" id="PTHR33026">
    <property type="entry name" value="OS06G0360600 PROTEIN"/>
    <property type="match status" value="1"/>
</dbReference>
<comment type="caution">
    <text evidence="4">The sequence shown here is derived from an EMBL/GenBank/DDBJ whole genome shotgun (WGS) entry which is preliminary data.</text>
</comment>
<keyword evidence="5" id="KW-1185">Reference proteome</keyword>